<dbReference type="Gene3D" id="3.30.70.1060">
    <property type="entry name" value="Dimeric alpha+beta barrel"/>
    <property type="match status" value="1"/>
</dbReference>
<organism evidence="3 4">
    <name type="scientific">Bryocella elongata</name>
    <dbReference type="NCBI Taxonomy" id="863522"/>
    <lineage>
        <taxon>Bacteria</taxon>
        <taxon>Pseudomonadati</taxon>
        <taxon>Acidobacteriota</taxon>
        <taxon>Terriglobia</taxon>
        <taxon>Terriglobales</taxon>
        <taxon>Acidobacteriaceae</taxon>
        <taxon>Bryocella</taxon>
    </lineage>
</organism>
<evidence type="ECO:0000313" key="3">
    <source>
        <dbReference type="EMBL" id="SEG43442.1"/>
    </source>
</evidence>
<gene>
    <name evidence="3" type="ORF">SAMN05421819_2914</name>
</gene>
<dbReference type="Proteomes" id="UP000236728">
    <property type="component" value="Unassembled WGS sequence"/>
</dbReference>
<protein>
    <submittedName>
        <fullName evidence="3">YCII-related domain-containing protein</fullName>
    </submittedName>
</protein>
<comment type="similarity">
    <text evidence="1">Belongs to the YciI family.</text>
</comment>
<dbReference type="SUPFAM" id="SSF54909">
    <property type="entry name" value="Dimeric alpha+beta barrel"/>
    <property type="match status" value="1"/>
</dbReference>
<proteinExistence type="inferred from homology"/>
<reference evidence="3 4" key="1">
    <citation type="submission" date="2016-10" db="EMBL/GenBank/DDBJ databases">
        <authorList>
            <person name="de Groot N.N."/>
        </authorList>
    </citation>
    <scope>NUCLEOTIDE SEQUENCE [LARGE SCALE GENOMIC DNA]</scope>
    <source>
        <strain evidence="3 4">DSM 22489</strain>
    </source>
</reference>
<keyword evidence="4" id="KW-1185">Reference proteome</keyword>
<evidence type="ECO:0000259" key="2">
    <source>
        <dbReference type="Pfam" id="PF03795"/>
    </source>
</evidence>
<evidence type="ECO:0000256" key="1">
    <source>
        <dbReference type="ARBA" id="ARBA00007689"/>
    </source>
</evidence>
<dbReference type="EMBL" id="FNVA01000005">
    <property type="protein sequence ID" value="SEG43442.1"/>
    <property type="molecule type" value="Genomic_DNA"/>
</dbReference>
<dbReference type="Pfam" id="PF03795">
    <property type="entry name" value="YCII"/>
    <property type="match status" value="1"/>
</dbReference>
<feature type="domain" description="YCII-related" evidence="2">
    <location>
        <begin position="43"/>
        <end position="117"/>
    </location>
</feature>
<accession>A0A1H6A500</accession>
<sequence>MVAAVAQDARAQSPAASTPAPATASATVQFFGRLIAPRATFAQDMTPAEMALMQQHAAYWADQFKTGKVLLLGRVMDPKGAYGIWILQTASEAEARAMIEGDPTIKAGLNHYELTPMHVFLHR</sequence>
<name>A0A1H6A500_9BACT</name>
<evidence type="ECO:0000313" key="4">
    <source>
        <dbReference type="Proteomes" id="UP000236728"/>
    </source>
</evidence>
<dbReference type="AlphaFoldDB" id="A0A1H6A500"/>
<dbReference type="InterPro" id="IPR005545">
    <property type="entry name" value="YCII"/>
</dbReference>
<dbReference type="OrthoDB" id="6928805at2"/>
<dbReference type="InterPro" id="IPR011008">
    <property type="entry name" value="Dimeric_a/b-barrel"/>
</dbReference>